<dbReference type="OrthoDB" id="4037694at2759"/>
<dbReference type="HOGENOM" id="CLU_164154_0_0_1"/>
<name>J7R392_HUIN7</name>
<evidence type="ECO:0000313" key="2">
    <source>
        <dbReference type="EMBL" id="CCK69300.1"/>
    </source>
</evidence>
<reference evidence="2 3" key="1">
    <citation type="journal article" date="2011" name="Proc. Natl. Acad. Sci. U.S.A.">
        <title>Evolutionary erosion of yeast sex chromosomes by mating-type switching accidents.</title>
        <authorList>
            <person name="Gordon J.L."/>
            <person name="Armisen D."/>
            <person name="Proux-Wera E."/>
            <person name="Oheigeartaigh S.S."/>
            <person name="Byrne K.P."/>
            <person name="Wolfe K.H."/>
        </authorList>
    </citation>
    <scope>NUCLEOTIDE SEQUENCE [LARGE SCALE GENOMIC DNA]</scope>
    <source>
        <strain evidence="3">ATCC MYA-139 / BCRC 22969 / CBS 8797 / CCRC 22969 / KCTC 17520 / NBRC 10181 / NCYC 3082</strain>
    </source>
</reference>
<proteinExistence type="predicted"/>
<dbReference type="EMBL" id="HE978316">
    <property type="protein sequence ID" value="CCK69300.1"/>
    <property type="molecule type" value="Genomic_DNA"/>
</dbReference>
<protein>
    <recommendedName>
        <fullName evidence="4">MICOS complex subunit MIC12</fullName>
    </recommendedName>
</protein>
<dbReference type="KEGG" id="kng:KNAG_0C01860"/>
<reference evidence="3" key="2">
    <citation type="submission" date="2012-08" db="EMBL/GenBank/DDBJ databases">
        <title>Genome sequence of Kazachstania naganishii.</title>
        <authorList>
            <person name="Gordon J.L."/>
            <person name="Armisen D."/>
            <person name="Proux-Wera E."/>
            <person name="OhEigeartaigh S.S."/>
            <person name="Byrne K.P."/>
            <person name="Wolfe K.H."/>
        </authorList>
    </citation>
    <scope>NUCLEOTIDE SEQUENCE [LARGE SCALE GENOMIC DNA]</scope>
    <source>
        <strain evidence="3">ATCC MYA-139 / BCRC 22969 / CBS 8797 / CCRC 22969 / KCTC 17520 / NBRC 10181 / NCYC 3082</strain>
    </source>
</reference>
<keyword evidence="1" id="KW-0812">Transmembrane</keyword>
<keyword evidence="1" id="KW-1133">Transmembrane helix</keyword>
<dbReference type="STRING" id="1071383.J7R392"/>
<keyword evidence="1" id="KW-0472">Membrane</keyword>
<keyword evidence="3" id="KW-1185">Reference proteome</keyword>
<accession>J7R392</accession>
<dbReference type="RefSeq" id="XP_022463546.1">
    <property type="nucleotide sequence ID" value="XM_022606895.1"/>
</dbReference>
<evidence type="ECO:0000256" key="1">
    <source>
        <dbReference type="SAM" id="Phobius"/>
    </source>
</evidence>
<evidence type="ECO:0000313" key="3">
    <source>
        <dbReference type="Proteomes" id="UP000006310"/>
    </source>
</evidence>
<gene>
    <name evidence="2" type="primary">KNAG0C01860</name>
    <name evidence="2" type="ordered locus">KNAG_0C01860</name>
</gene>
<organism evidence="2 3">
    <name type="scientific">Huiozyma naganishii (strain ATCC MYA-139 / BCRC 22969 / CBS 8797 / KCTC 17520 / NBRC 10181 / NCYC 3082 / Yp74L-3)</name>
    <name type="common">Yeast</name>
    <name type="synonym">Kazachstania naganishii</name>
    <dbReference type="NCBI Taxonomy" id="1071383"/>
    <lineage>
        <taxon>Eukaryota</taxon>
        <taxon>Fungi</taxon>
        <taxon>Dikarya</taxon>
        <taxon>Ascomycota</taxon>
        <taxon>Saccharomycotina</taxon>
        <taxon>Saccharomycetes</taxon>
        <taxon>Saccharomycetales</taxon>
        <taxon>Saccharomycetaceae</taxon>
        <taxon>Huiozyma</taxon>
    </lineage>
</organism>
<dbReference type="Proteomes" id="UP000006310">
    <property type="component" value="Chromosome 3"/>
</dbReference>
<dbReference type="OMA" id="DIWNEQI"/>
<feature type="transmembrane region" description="Helical" evidence="1">
    <location>
        <begin position="7"/>
        <end position="26"/>
    </location>
</feature>
<sequence>MTRFTKLLSLASITSIVGISYYSYFINSNGYYYTHSQWKKVNDNVKSILDKNRQIPPFQDKLEMLQNQEARNVLVRPRIEIMKDIWNKSVRNSVEWIFSLGG</sequence>
<dbReference type="AlphaFoldDB" id="J7R392"/>
<dbReference type="GeneID" id="34524980"/>
<dbReference type="eggNOG" id="ENOG502S8MU">
    <property type="taxonomic scope" value="Eukaryota"/>
</dbReference>
<evidence type="ECO:0008006" key="4">
    <source>
        <dbReference type="Google" id="ProtNLM"/>
    </source>
</evidence>